<dbReference type="HOGENOM" id="CLU_3399558_0_0_1"/>
<accession>K9FRW3</accession>
<dbReference type="AlphaFoldDB" id="K9FRW3"/>
<organism evidence="1 2">
    <name type="scientific">Penicillium digitatum (strain PHI26 / CECT 20796)</name>
    <name type="common">Green mold</name>
    <dbReference type="NCBI Taxonomy" id="1170229"/>
    <lineage>
        <taxon>Eukaryota</taxon>
        <taxon>Fungi</taxon>
        <taxon>Dikarya</taxon>
        <taxon>Ascomycota</taxon>
        <taxon>Pezizomycotina</taxon>
        <taxon>Eurotiomycetes</taxon>
        <taxon>Eurotiomycetidae</taxon>
        <taxon>Eurotiales</taxon>
        <taxon>Aspergillaceae</taxon>
        <taxon>Penicillium</taxon>
    </lineage>
</organism>
<sequence length="31" mass="3642">MVNVNNLNLVELRRINFIKIPPMLNLSEAEF</sequence>
<reference evidence="2" key="1">
    <citation type="journal article" date="2012" name="BMC Genomics">
        <title>Genome sequence of the necrotrophic fungus Penicillium digitatum, the main postharvest pathogen of citrus.</title>
        <authorList>
            <person name="Marcet-Houben M."/>
            <person name="Ballester A.-R."/>
            <person name="de la Fuente B."/>
            <person name="Harries E."/>
            <person name="Marcos J.F."/>
            <person name="Gonzalez-Candelas L."/>
            <person name="Gabaldon T."/>
        </authorList>
    </citation>
    <scope>NUCLEOTIDE SEQUENCE [LARGE SCALE GENOMIC DNA]</scope>
    <source>
        <strain evidence="2">PHI26 / CECT 20796</strain>
    </source>
</reference>
<keyword evidence="2" id="KW-1185">Reference proteome</keyword>
<dbReference type="InParanoid" id="K9FRW3"/>
<name>K9FRW3_PEND2</name>
<evidence type="ECO:0000313" key="1">
    <source>
        <dbReference type="EMBL" id="EKV05473.1"/>
    </source>
</evidence>
<protein>
    <submittedName>
        <fullName evidence="1">Uncharacterized protein</fullName>
    </submittedName>
</protein>
<evidence type="ECO:0000313" key="2">
    <source>
        <dbReference type="Proteomes" id="UP000009882"/>
    </source>
</evidence>
<proteinExistence type="predicted"/>
<dbReference type="Proteomes" id="UP000009882">
    <property type="component" value="Unassembled WGS sequence"/>
</dbReference>
<gene>
    <name evidence="1" type="ORF">PDIG_83250</name>
</gene>
<dbReference type="EMBL" id="AKCT01000305">
    <property type="protein sequence ID" value="EKV05473.1"/>
    <property type="molecule type" value="Genomic_DNA"/>
</dbReference>
<comment type="caution">
    <text evidence="1">The sequence shown here is derived from an EMBL/GenBank/DDBJ whole genome shotgun (WGS) entry which is preliminary data.</text>
</comment>